<evidence type="ECO:0000313" key="2">
    <source>
        <dbReference type="EMBL" id="RCV42380.1"/>
    </source>
</evidence>
<feature type="compositionally biased region" description="Pro residues" evidence="1">
    <location>
        <begin position="169"/>
        <end position="183"/>
    </location>
</feature>
<name>A0A368SKP0_SETIT</name>
<evidence type="ECO:0000256" key="1">
    <source>
        <dbReference type="SAM" id="MobiDB-lite"/>
    </source>
</evidence>
<feature type="compositionally biased region" description="Pro residues" evidence="1">
    <location>
        <begin position="62"/>
        <end position="75"/>
    </location>
</feature>
<dbReference type="AlphaFoldDB" id="A0A368SKP0"/>
<feature type="region of interest" description="Disordered" evidence="1">
    <location>
        <begin position="17"/>
        <end position="79"/>
    </location>
</feature>
<accession>A0A368SKP0</accession>
<feature type="compositionally biased region" description="Low complexity" evidence="1">
    <location>
        <begin position="184"/>
        <end position="193"/>
    </location>
</feature>
<reference evidence="2" key="1">
    <citation type="journal article" date="2012" name="Nat. Biotechnol.">
        <title>Reference genome sequence of the model plant Setaria.</title>
        <authorList>
            <person name="Bennetzen J.L."/>
            <person name="Schmutz J."/>
            <person name="Wang H."/>
            <person name="Percifield R."/>
            <person name="Hawkins J."/>
            <person name="Pontaroli A.C."/>
            <person name="Estep M."/>
            <person name="Feng L."/>
            <person name="Vaughn J.N."/>
            <person name="Grimwood J."/>
            <person name="Jenkins J."/>
            <person name="Barry K."/>
            <person name="Lindquist E."/>
            <person name="Hellsten U."/>
            <person name="Deshpande S."/>
            <person name="Wang X."/>
            <person name="Wu X."/>
            <person name="Mitros T."/>
            <person name="Triplett J."/>
            <person name="Yang X."/>
            <person name="Ye C.Y."/>
            <person name="Mauro-Herrera M."/>
            <person name="Wang L."/>
            <person name="Li P."/>
            <person name="Sharma M."/>
            <person name="Sharma R."/>
            <person name="Ronald P.C."/>
            <person name="Panaud O."/>
            <person name="Kellogg E.A."/>
            <person name="Brutnell T.P."/>
            <person name="Doust A.N."/>
            <person name="Tuskan G.A."/>
            <person name="Rokhsar D."/>
            <person name="Devos K.M."/>
        </authorList>
    </citation>
    <scope>NUCLEOTIDE SEQUENCE [LARGE SCALE GENOMIC DNA]</scope>
    <source>
        <strain evidence="2">Yugu1</strain>
    </source>
</reference>
<feature type="region of interest" description="Disordered" evidence="1">
    <location>
        <begin position="158"/>
        <end position="196"/>
    </location>
</feature>
<proteinExistence type="predicted"/>
<gene>
    <name evidence="2" type="ORF">SETIT_9G212400v2</name>
</gene>
<dbReference type="EMBL" id="CM003536">
    <property type="protein sequence ID" value="RCV42380.1"/>
    <property type="molecule type" value="Genomic_DNA"/>
</dbReference>
<sequence length="281" mass="29333">MVSSFARSLRALRTWDGNRFSGASGSGAGNPDQDALGLPPPQPHHQPHRLTLHTAAPVVLGLPPPQPHHQPPPPVGAGVQQLQNQPAVAIRPVGQLGEAPGGYAAQVGHPVRPAAPAVLGIPPPRPHHQPPPPVGASVLQLQKQPAVGIRPVGQLGEAPGGYAAQFGHPVPPADQPGPDPTPTPTTRTSSARPAGTIRCRRRINHGGISACATPAEISLDSLFLHKSSSAEFTLSLMGSLNITFSLMVLSAFQSRLSRCYVCAVMPLSDVFFFLASDVFVM</sequence>
<organism evidence="2">
    <name type="scientific">Setaria italica</name>
    <name type="common">Foxtail millet</name>
    <name type="synonym">Panicum italicum</name>
    <dbReference type="NCBI Taxonomy" id="4555"/>
    <lineage>
        <taxon>Eukaryota</taxon>
        <taxon>Viridiplantae</taxon>
        <taxon>Streptophyta</taxon>
        <taxon>Embryophyta</taxon>
        <taxon>Tracheophyta</taxon>
        <taxon>Spermatophyta</taxon>
        <taxon>Magnoliopsida</taxon>
        <taxon>Liliopsida</taxon>
        <taxon>Poales</taxon>
        <taxon>Poaceae</taxon>
        <taxon>PACMAD clade</taxon>
        <taxon>Panicoideae</taxon>
        <taxon>Panicodae</taxon>
        <taxon>Paniceae</taxon>
        <taxon>Cenchrinae</taxon>
        <taxon>Setaria</taxon>
    </lineage>
</organism>
<protein>
    <submittedName>
        <fullName evidence="2">Uncharacterized protein</fullName>
    </submittedName>
</protein>
<reference evidence="2" key="2">
    <citation type="submission" date="2015-07" db="EMBL/GenBank/DDBJ databases">
        <authorList>
            <person name="Noorani M."/>
        </authorList>
    </citation>
    <scope>NUCLEOTIDE SEQUENCE</scope>
    <source>
        <strain evidence="2">Yugu1</strain>
    </source>
</reference>